<dbReference type="Gene3D" id="3.40.50.410">
    <property type="entry name" value="von Willebrand factor, type A domain"/>
    <property type="match status" value="1"/>
</dbReference>
<reference evidence="8" key="1">
    <citation type="submission" date="2016-10" db="EMBL/GenBank/DDBJ databases">
        <authorList>
            <person name="Varghese N."/>
            <person name="Submissions S."/>
        </authorList>
    </citation>
    <scope>NUCLEOTIDE SEQUENCE [LARGE SCALE GENOMIC DNA]</scope>
    <source>
        <strain evidence="8">CGMCC 4.3530</strain>
    </source>
</reference>
<evidence type="ECO:0000256" key="1">
    <source>
        <dbReference type="ARBA" id="ARBA00022475"/>
    </source>
</evidence>
<keyword evidence="2 5" id="KW-0812">Transmembrane</keyword>
<sequence length="327" mass="35001">MLSLSGFATPWWFLLLLVVAALIVGYVWALRRRRRDTLRFSNLEVLDQVASKRQGWWKHVPPALLGVALIMLTVALTGPTAEQRIPRNRATVMLTIDVSLSMKATDVEPSRLEAAKVAAKEFADKLTPGINLGLVSFAGTATVLVMPTTDRASVKQAIDSLKLAEATATGDGINASMQAIDSFGKMVGGPAGAPPARIVLMADGGQTIPRDLDAPRGAYTKAKEAKQAGIPISTISFGTKHGSIEIQGEQEWVEVDDDAMQEIARLSGGEFHKAASAEQLREVYATLGEQIGYETKHTDASKPWLVLGTLSAIIAAGVSMFAGRRLP</sequence>
<evidence type="ECO:0000259" key="6">
    <source>
        <dbReference type="PROSITE" id="PS50234"/>
    </source>
</evidence>
<evidence type="ECO:0000256" key="2">
    <source>
        <dbReference type="ARBA" id="ARBA00022692"/>
    </source>
</evidence>
<feature type="transmembrane region" description="Helical" evidence="5">
    <location>
        <begin position="12"/>
        <end position="30"/>
    </location>
</feature>
<gene>
    <name evidence="7" type="ORF">SAMN05216215_101982</name>
</gene>
<keyword evidence="8" id="KW-1185">Reference proteome</keyword>
<name>A0A1H3GT39_9PSEU</name>
<accession>A0A1H3GT39</accession>
<dbReference type="PANTHER" id="PTHR22550:SF5">
    <property type="entry name" value="LEUCINE ZIPPER PROTEIN 4"/>
    <property type="match status" value="1"/>
</dbReference>
<protein>
    <submittedName>
        <fullName evidence="7">Ca-activated chloride channel family protein</fullName>
    </submittedName>
</protein>
<feature type="transmembrane region" description="Helical" evidence="5">
    <location>
        <begin position="304"/>
        <end position="323"/>
    </location>
</feature>
<dbReference type="NCBIfam" id="NF010238">
    <property type="entry name" value="PRK13685.1"/>
    <property type="match status" value="1"/>
</dbReference>
<dbReference type="Pfam" id="PF13519">
    <property type="entry name" value="VWA_2"/>
    <property type="match status" value="1"/>
</dbReference>
<evidence type="ECO:0000313" key="7">
    <source>
        <dbReference type="EMBL" id="SDY06512.1"/>
    </source>
</evidence>
<dbReference type="EMBL" id="FNOK01000019">
    <property type="protein sequence ID" value="SDY06512.1"/>
    <property type="molecule type" value="Genomic_DNA"/>
</dbReference>
<keyword evidence="1" id="KW-1003">Cell membrane</keyword>
<dbReference type="OrthoDB" id="8882959at2"/>
<organism evidence="7 8">
    <name type="scientific">Saccharopolyspora shandongensis</name>
    <dbReference type="NCBI Taxonomy" id="418495"/>
    <lineage>
        <taxon>Bacteria</taxon>
        <taxon>Bacillati</taxon>
        <taxon>Actinomycetota</taxon>
        <taxon>Actinomycetes</taxon>
        <taxon>Pseudonocardiales</taxon>
        <taxon>Pseudonocardiaceae</taxon>
        <taxon>Saccharopolyspora</taxon>
    </lineage>
</organism>
<evidence type="ECO:0000313" key="8">
    <source>
        <dbReference type="Proteomes" id="UP000199529"/>
    </source>
</evidence>
<keyword evidence="4 5" id="KW-0472">Membrane</keyword>
<dbReference type="Proteomes" id="UP000199529">
    <property type="component" value="Unassembled WGS sequence"/>
</dbReference>
<dbReference type="SUPFAM" id="SSF53300">
    <property type="entry name" value="vWA-like"/>
    <property type="match status" value="1"/>
</dbReference>
<evidence type="ECO:0000256" key="3">
    <source>
        <dbReference type="ARBA" id="ARBA00022989"/>
    </source>
</evidence>
<keyword evidence="3 5" id="KW-1133">Transmembrane helix</keyword>
<dbReference type="PROSITE" id="PS50234">
    <property type="entry name" value="VWFA"/>
    <property type="match status" value="1"/>
</dbReference>
<dbReference type="InterPro" id="IPR024163">
    <property type="entry name" value="Aerotolerance_reg_N"/>
</dbReference>
<evidence type="ECO:0000256" key="5">
    <source>
        <dbReference type="SAM" id="Phobius"/>
    </source>
</evidence>
<dbReference type="InterPro" id="IPR036465">
    <property type="entry name" value="vWFA_dom_sf"/>
</dbReference>
<dbReference type="InterPro" id="IPR050768">
    <property type="entry name" value="UPF0353/GerABKA_families"/>
</dbReference>
<dbReference type="SMART" id="SM00327">
    <property type="entry name" value="VWA"/>
    <property type="match status" value="1"/>
</dbReference>
<dbReference type="STRING" id="418495.SAMN05216215_101982"/>
<evidence type="ECO:0000256" key="4">
    <source>
        <dbReference type="ARBA" id="ARBA00023136"/>
    </source>
</evidence>
<feature type="domain" description="VWFA" evidence="6">
    <location>
        <begin position="91"/>
        <end position="287"/>
    </location>
</feature>
<dbReference type="Pfam" id="PF07584">
    <property type="entry name" value="BatA"/>
    <property type="match status" value="1"/>
</dbReference>
<proteinExistence type="predicted"/>
<dbReference type="InterPro" id="IPR002035">
    <property type="entry name" value="VWF_A"/>
</dbReference>
<dbReference type="AlphaFoldDB" id="A0A1H3GT39"/>
<dbReference type="PANTHER" id="PTHR22550">
    <property type="entry name" value="SPORE GERMINATION PROTEIN"/>
    <property type="match status" value="1"/>
</dbReference>